<comment type="caution">
    <text evidence="3">The sequence shown here is derived from an EMBL/GenBank/DDBJ whole genome shotgun (WGS) entry which is preliminary data.</text>
</comment>
<feature type="domain" description="Terminase ATPase subunit N-terminal" evidence="2">
    <location>
        <begin position="131"/>
        <end position="156"/>
    </location>
</feature>
<evidence type="ECO:0000256" key="1">
    <source>
        <dbReference type="ARBA" id="ARBA00023172"/>
    </source>
</evidence>
<gene>
    <name evidence="3" type="ORF">NH26_14085</name>
</gene>
<dbReference type="GO" id="GO:0006310">
    <property type="term" value="P:DNA recombination"/>
    <property type="evidence" value="ECO:0007669"/>
    <property type="project" value="UniProtKB-KW"/>
</dbReference>
<dbReference type="EMBL" id="JRYR02000001">
    <property type="protein sequence ID" value="OHX67394.1"/>
    <property type="molecule type" value="Genomic_DNA"/>
</dbReference>
<dbReference type="GO" id="GO:0003677">
    <property type="term" value="F:DNA binding"/>
    <property type="evidence" value="ECO:0007669"/>
    <property type="project" value="InterPro"/>
</dbReference>
<dbReference type="InterPro" id="IPR011010">
    <property type="entry name" value="DNA_brk_join_enz"/>
</dbReference>
<dbReference type="AlphaFoldDB" id="A0A1S1Z296"/>
<evidence type="ECO:0000313" key="3">
    <source>
        <dbReference type="EMBL" id="OHX67394.1"/>
    </source>
</evidence>
<protein>
    <recommendedName>
        <fullName evidence="2">Terminase ATPase subunit N-terminal domain-containing protein</fullName>
    </recommendedName>
</protein>
<accession>A0A1S1Z296</accession>
<dbReference type="InterPro" id="IPR013762">
    <property type="entry name" value="Integrase-like_cat_sf"/>
</dbReference>
<sequence length="175" mass="20806">MEYLNEQEFKTLEQTTFEDPKVEVARKWFVCIVYTGMSFDEVQNFSNEMIVSHEEKTLVKVNRHNRPIGISMSPNQVSFLKEFIESNLTKEFKRISQLSEQLKKIKDLQKLKKKVTVKGAQVTFGAVRLVQGYNVERIAIMLGLKFQTVYNYFEDDYHELFEKRVLEEFKNTDWQ</sequence>
<proteinExistence type="predicted"/>
<evidence type="ECO:0000313" key="4">
    <source>
        <dbReference type="Proteomes" id="UP000179797"/>
    </source>
</evidence>
<dbReference type="SUPFAM" id="SSF56349">
    <property type="entry name" value="DNA breaking-rejoining enzymes"/>
    <property type="match status" value="1"/>
</dbReference>
<dbReference type="GO" id="GO:0015074">
    <property type="term" value="P:DNA integration"/>
    <property type="evidence" value="ECO:0007669"/>
    <property type="project" value="InterPro"/>
</dbReference>
<dbReference type="RefSeq" id="WP_044229042.1">
    <property type="nucleotide sequence ID" value="NZ_JRYR02000001.1"/>
</dbReference>
<dbReference type="InterPro" id="IPR010332">
    <property type="entry name" value="ATPase_terminase-su_N"/>
</dbReference>
<name>A0A1S1Z296_FLAPC</name>
<dbReference type="STRING" id="915059.NH26_14085"/>
<dbReference type="Pfam" id="PF06056">
    <property type="entry name" value="Terminase_5"/>
    <property type="match status" value="1"/>
</dbReference>
<organism evidence="3 4">
    <name type="scientific">Flammeovirga pacifica</name>
    <dbReference type="NCBI Taxonomy" id="915059"/>
    <lineage>
        <taxon>Bacteria</taxon>
        <taxon>Pseudomonadati</taxon>
        <taxon>Bacteroidota</taxon>
        <taxon>Cytophagia</taxon>
        <taxon>Cytophagales</taxon>
        <taxon>Flammeovirgaceae</taxon>
        <taxon>Flammeovirga</taxon>
    </lineage>
</organism>
<dbReference type="Proteomes" id="UP000179797">
    <property type="component" value="Unassembled WGS sequence"/>
</dbReference>
<dbReference type="Gene3D" id="1.10.443.10">
    <property type="entry name" value="Intergrase catalytic core"/>
    <property type="match status" value="1"/>
</dbReference>
<keyword evidence="4" id="KW-1185">Reference proteome</keyword>
<reference evidence="3 4" key="1">
    <citation type="journal article" date="2012" name="Int. J. Syst. Evol. Microbiol.">
        <title>Flammeovirga pacifica sp. nov., isolated from deep-sea sediment.</title>
        <authorList>
            <person name="Xu H."/>
            <person name="Fu Y."/>
            <person name="Yang N."/>
            <person name="Ding Z."/>
            <person name="Lai Q."/>
            <person name="Zeng R."/>
        </authorList>
    </citation>
    <scope>NUCLEOTIDE SEQUENCE [LARGE SCALE GENOMIC DNA]</scope>
    <source>
        <strain evidence="4">DSM 24597 / LMG 26175 / WPAGA1</strain>
    </source>
</reference>
<evidence type="ECO:0000259" key="2">
    <source>
        <dbReference type="Pfam" id="PF06056"/>
    </source>
</evidence>
<keyword evidence="1" id="KW-0233">DNA recombination</keyword>